<evidence type="ECO:0000313" key="2">
    <source>
        <dbReference type="WBParaSite" id="Hba_09862"/>
    </source>
</evidence>
<evidence type="ECO:0000313" key="1">
    <source>
        <dbReference type="Proteomes" id="UP000095283"/>
    </source>
</evidence>
<sequence length="124" mass="14088">MDEGLTLIRPKMLQNNNKIPREEKRKDAKLACNVLTKAVIIPTHTLKRNRRQILKGRPEANPEKLNQHNENQLLNKAYMRSEEIAMTVVQASVGFFALKGTLLKDLLALRIWPVCAAIATSMKN</sequence>
<dbReference type="AlphaFoldDB" id="A0A1I7WXI4"/>
<dbReference type="WBParaSite" id="Hba_09862">
    <property type="protein sequence ID" value="Hba_09862"/>
    <property type="gene ID" value="Hba_09862"/>
</dbReference>
<reference evidence="2" key="1">
    <citation type="submission" date="2016-11" db="UniProtKB">
        <authorList>
            <consortium name="WormBaseParasite"/>
        </authorList>
    </citation>
    <scope>IDENTIFICATION</scope>
</reference>
<dbReference type="Proteomes" id="UP000095283">
    <property type="component" value="Unplaced"/>
</dbReference>
<accession>A0A1I7WXI4</accession>
<protein>
    <submittedName>
        <fullName evidence="2">Uncharacterized protein</fullName>
    </submittedName>
</protein>
<keyword evidence="1" id="KW-1185">Reference proteome</keyword>
<proteinExistence type="predicted"/>
<organism evidence="1 2">
    <name type="scientific">Heterorhabditis bacteriophora</name>
    <name type="common">Entomopathogenic nematode worm</name>
    <dbReference type="NCBI Taxonomy" id="37862"/>
    <lineage>
        <taxon>Eukaryota</taxon>
        <taxon>Metazoa</taxon>
        <taxon>Ecdysozoa</taxon>
        <taxon>Nematoda</taxon>
        <taxon>Chromadorea</taxon>
        <taxon>Rhabditida</taxon>
        <taxon>Rhabditina</taxon>
        <taxon>Rhabditomorpha</taxon>
        <taxon>Strongyloidea</taxon>
        <taxon>Heterorhabditidae</taxon>
        <taxon>Heterorhabditis</taxon>
    </lineage>
</organism>
<name>A0A1I7WXI4_HETBA</name>